<feature type="region of interest" description="Disordered" evidence="1">
    <location>
        <begin position="155"/>
        <end position="174"/>
    </location>
</feature>
<organism evidence="3 4">
    <name type="scientific">Mucor flavus</name>
    <dbReference type="NCBI Taxonomy" id="439312"/>
    <lineage>
        <taxon>Eukaryota</taxon>
        <taxon>Fungi</taxon>
        <taxon>Fungi incertae sedis</taxon>
        <taxon>Mucoromycota</taxon>
        <taxon>Mucoromycotina</taxon>
        <taxon>Mucoromycetes</taxon>
        <taxon>Mucorales</taxon>
        <taxon>Mucorineae</taxon>
        <taxon>Mucoraceae</taxon>
        <taxon>Mucor</taxon>
    </lineage>
</organism>
<keyword evidence="2" id="KW-0812">Transmembrane</keyword>
<feature type="compositionally biased region" description="Basic and acidic residues" evidence="1">
    <location>
        <begin position="80"/>
        <end position="94"/>
    </location>
</feature>
<reference evidence="3 4" key="1">
    <citation type="submission" date="2024-04" db="EMBL/GenBank/DDBJ databases">
        <title>genome sequences of Mucor flavus KT1a and Helicostylum pulchrum KT1b strains isolated from the surface of a dry-aged beef.</title>
        <authorList>
            <person name="Toyotome T."/>
            <person name="Hosono M."/>
            <person name="Torimaru M."/>
            <person name="Fukuda K."/>
            <person name="Mikami N."/>
        </authorList>
    </citation>
    <scope>NUCLEOTIDE SEQUENCE [LARGE SCALE GENOMIC DNA]</scope>
    <source>
        <strain evidence="3 4">KT1a</strain>
    </source>
</reference>
<proteinExistence type="predicted"/>
<feature type="region of interest" description="Disordered" evidence="1">
    <location>
        <begin position="180"/>
        <end position="219"/>
    </location>
</feature>
<feature type="region of interest" description="Disordered" evidence="1">
    <location>
        <begin position="255"/>
        <end position="310"/>
    </location>
</feature>
<feature type="compositionally biased region" description="Acidic residues" evidence="1">
    <location>
        <begin position="95"/>
        <end position="105"/>
    </location>
</feature>
<name>A0ABP9YPI9_9FUNG</name>
<feature type="compositionally biased region" description="Polar residues" evidence="1">
    <location>
        <begin position="283"/>
        <end position="300"/>
    </location>
</feature>
<evidence type="ECO:0000313" key="3">
    <source>
        <dbReference type="EMBL" id="GAA5808783.1"/>
    </source>
</evidence>
<keyword evidence="4" id="KW-1185">Reference proteome</keyword>
<evidence type="ECO:0000313" key="4">
    <source>
        <dbReference type="Proteomes" id="UP001473302"/>
    </source>
</evidence>
<feature type="transmembrane region" description="Helical" evidence="2">
    <location>
        <begin position="6"/>
        <end position="23"/>
    </location>
</feature>
<keyword evidence="2" id="KW-0472">Membrane</keyword>
<protein>
    <submittedName>
        <fullName evidence="3">Uncharacterized protein</fullName>
    </submittedName>
</protein>
<dbReference type="EMBL" id="BAABUK010000003">
    <property type="protein sequence ID" value="GAA5808783.1"/>
    <property type="molecule type" value="Genomic_DNA"/>
</dbReference>
<evidence type="ECO:0000256" key="2">
    <source>
        <dbReference type="SAM" id="Phobius"/>
    </source>
</evidence>
<accession>A0ABP9YPI9</accession>
<feature type="region of interest" description="Disordered" evidence="1">
    <location>
        <begin position="58"/>
        <end position="107"/>
    </location>
</feature>
<gene>
    <name evidence="3" type="ORF">MFLAVUS_002179</name>
</gene>
<feature type="compositionally biased region" description="Basic and acidic residues" evidence="1">
    <location>
        <begin position="208"/>
        <end position="219"/>
    </location>
</feature>
<feature type="compositionally biased region" description="Polar residues" evidence="1">
    <location>
        <begin position="188"/>
        <end position="207"/>
    </location>
</feature>
<evidence type="ECO:0000256" key="1">
    <source>
        <dbReference type="SAM" id="MobiDB-lite"/>
    </source>
</evidence>
<keyword evidence="2" id="KW-1133">Transmembrane helix</keyword>
<comment type="caution">
    <text evidence="3">The sequence shown here is derived from an EMBL/GenBank/DDBJ whole genome shotgun (WGS) entry which is preliminary data.</text>
</comment>
<dbReference type="Proteomes" id="UP001473302">
    <property type="component" value="Unassembled WGS sequence"/>
</dbReference>
<sequence>MLHPAVVAAIVATGAILVGWKLYDEYQERKMYEQYQRHRARYEQESSYEQQYNRFHRNNNDFDFDDDCEESSSNIRKRKPFSDTESTEKKKPVQDEEQDQYELSDLESSIAERKRRLMAEQAFLDQEEENLRNRRNTIMRNSTEVIPLSNSISIISNNSSRSSSSDSEDDEHTTKSHIANFDPFVDQFQENPSSSHTNVKYNDSEGSSTHDESNSDSTETIHIEKNQSQVSMNNSTELFYPSASLLSPSASTATSISGENITSPNINRGSDSEESWDAVSEIEWNQSSANESDNEFSVASISEDDTRIRF</sequence>
<feature type="compositionally biased region" description="Polar residues" evidence="1">
    <location>
        <begin position="256"/>
        <end position="269"/>
    </location>
</feature>
<feature type="compositionally biased region" description="Low complexity" evidence="1">
    <location>
        <begin position="155"/>
        <end position="165"/>
    </location>
</feature>